<dbReference type="STRING" id="1121449.SAMN02745704_01933"/>
<dbReference type="GO" id="GO:0070403">
    <property type="term" value="F:NAD+ binding"/>
    <property type="evidence" value="ECO:0007669"/>
    <property type="project" value="InterPro"/>
</dbReference>
<evidence type="ECO:0000256" key="1">
    <source>
        <dbReference type="ARBA" id="ARBA00012928"/>
    </source>
</evidence>
<dbReference type="Proteomes" id="UP000190027">
    <property type="component" value="Unassembled WGS sequence"/>
</dbReference>
<feature type="binding site" evidence="4">
    <location>
        <position position="130"/>
    </location>
    <ligand>
        <name>Zn(2+)</name>
        <dbReference type="ChEBI" id="CHEBI:29105"/>
    </ligand>
</feature>
<keyword evidence="7" id="KW-1185">Reference proteome</keyword>
<dbReference type="PANTHER" id="PTHR11085:SF10">
    <property type="entry name" value="NAD-DEPENDENT PROTEIN DEACYLASE SIRTUIN-5, MITOCHONDRIAL-RELATED"/>
    <property type="match status" value="1"/>
</dbReference>
<evidence type="ECO:0000313" key="6">
    <source>
        <dbReference type="EMBL" id="SKA85931.1"/>
    </source>
</evidence>
<reference evidence="6 7" key="1">
    <citation type="submission" date="2017-02" db="EMBL/GenBank/DDBJ databases">
        <authorList>
            <person name="Peterson S.W."/>
        </authorList>
    </citation>
    <scope>NUCLEOTIDE SEQUENCE [LARGE SCALE GENOMIC DNA]</scope>
    <source>
        <strain evidence="6 7">DSM 16080</strain>
    </source>
</reference>
<keyword evidence="4" id="KW-0479">Metal-binding</keyword>
<dbReference type="GO" id="GO:0046872">
    <property type="term" value="F:metal ion binding"/>
    <property type="evidence" value="ECO:0007669"/>
    <property type="project" value="UniProtKB-KW"/>
</dbReference>
<dbReference type="Gene3D" id="3.40.50.1220">
    <property type="entry name" value="TPP-binding domain"/>
    <property type="match status" value="1"/>
</dbReference>
<accession>A0A1T4XAL9</accession>
<dbReference type="InterPro" id="IPR026591">
    <property type="entry name" value="Sirtuin_cat_small_dom_sf"/>
</dbReference>
<dbReference type="PANTHER" id="PTHR11085">
    <property type="entry name" value="NAD-DEPENDENT PROTEIN DEACYLASE SIRTUIN-5, MITOCHONDRIAL-RELATED"/>
    <property type="match status" value="1"/>
</dbReference>
<dbReference type="Gene3D" id="3.30.1600.10">
    <property type="entry name" value="SIR2/SIRT2 'Small Domain"/>
    <property type="match status" value="1"/>
</dbReference>
<dbReference type="CDD" id="cd01407">
    <property type="entry name" value="SIR2-fam"/>
    <property type="match status" value="1"/>
</dbReference>
<gene>
    <name evidence="6" type="ORF">SAMN02745704_01933</name>
</gene>
<evidence type="ECO:0000259" key="5">
    <source>
        <dbReference type="PROSITE" id="PS50305"/>
    </source>
</evidence>
<feature type="binding site" evidence="4">
    <location>
        <position position="127"/>
    </location>
    <ligand>
        <name>Zn(2+)</name>
        <dbReference type="ChEBI" id="CHEBI:29105"/>
    </ligand>
</feature>
<keyword evidence="2" id="KW-0808">Transferase</keyword>
<dbReference type="SUPFAM" id="SSF52467">
    <property type="entry name" value="DHS-like NAD/FAD-binding domain"/>
    <property type="match status" value="1"/>
</dbReference>
<dbReference type="AlphaFoldDB" id="A0A1T4XAL9"/>
<keyword evidence="3" id="KW-0520">NAD</keyword>
<sequence>MSESLQRAADLLRTSRYTIAFTGAGISVESGIAPFRGPGGLWERHDPNYFDKRHFVQHPEQCWPLIKELFYDTLEHAQPNKAHLALAGLEAAGRLHAVITQNIDALHQRAGSVEVHEYHGGLGQLDCLQCRRKTPADQVSLNTLPPPCPICGGLLKPDIVFFGEPIPEDAMQFSHLAAQKCEAILVIGTSGNVHPAARIPPMAKRAGAAVIEVNVQPSAYTDSVTDIFLQGPAGATLETLRQAVIG</sequence>
<dbReference type="PROSITE" id="PS50305">
    <property type="entry name" value="SIRTUIN"/>
    <property type="match status" value="1"/>
</dbReference>
<evidence type="ECO:0000256" key="2">
    <source>
        <dbReference type="ARBA" id="ARBA00022679"/>
    </source>
</evidence>
<feature type="binding site" evidence="4">
    <location>
        <position position="148"/>
    </location>
    <ligand>
        <name>Zn(2+)</name>
        <dbReference type="ChEBI" id="CHEBI:29105"/>
    </ligand>
</feature>
<dbReference type="Pfam" id="PF02146">
    <property type="entry name" value="SIR2"/>
    <property type="match status" value="1"/>
</dbReference>
<feature type="binding site" evidence="4">
    <location>
        <position position="151"/>
    </location>
    <ligand>
        <name>Zn(2+)</name>
        <dbReference type="ChEBI" id="CHEBI:29105"/>
    </ligand>
</feature>
<dbReference type="NCBIfam" id="NF001753">
    <property type="entry name" value="PRK00481.1-3"/>
    <property type="match status" value="1"/>
</dbReference>
<feature type="active site" description="Proton acceptor" evidence="4">
    <location>
        <position position="119"/>
    </location>
</feature>
<name>A0A1T4XAL9_9BACT</name>
<dbReference type="InterPro" id="IPR050134">
    <property type="entry name" value="NAD-dep_sirtuin_deacylases"/>
</dbReference>
<keyword evidence="4" id="KW-0862">Zinc</keyword>
<organism evidence="6 7">
    <name type="scientific">Paucidesulfovibrio gracilis DSM 16080</name>
    <dbReference type="NCBI Taxonomy" id="1121449"/>
    <lineage>
        <taxon>Bacteria</taxon>
        <taxon>Pseudomonadati</taxon>
        <taxon>Thermodesulfobacteriota</taxon>
        <taxon>Desulfovibrionia</taxon>
        <taxon>Desulfovibrionales</taxon>
        <taxon>Desulfovibrionaceae</taxon>
        <taxon>Paucidesulfovibrio</taxon>
    </lineage>
</organism>
<evidence type="ECO:0000256" key="4">
    <source>
        <dbReference type="PROSITE-ProRule" id="PRU00236"/>
    </source>
</evidence>
<dbReference type="InterPro" id="IPR026590">
    <property type="entry name" value="Ssirtuin_cat_dom"/>
</dbReference>
<dbReference type="EC" id="2.3.1.286" evidence="1"/>
<proteinExistence type="predicted"/>
<protein>
    <recommendedName>
        <fullName evidence="1">protein acetyllysine N-acetyltransferase</fullName>
        <ecNumber evidence="1">2.3.1.286</ecNumber>
    </recommendedName>
</protein>
<dbReference type="GO" id="GO:0017136">
    <property type="term" value="F:histone deacetylase activity, NAD-dependent"/>
    <property type="evidence" value="ECO:0007669"/>
    <property type="project" value="TreeGrafter"/>
</dbReference>
<evidence type="ECO:0000256" key="3">
    <source>
        <dbReference type="ARBA" id="ARBA00023027"/>
    </source>
</evidence>
<evidence type="ECO:0000313" key="7">
    <source>
        <dbReference type="Proteomes" id="UP000190027"/>
    </source>
</evidence>
<dbReference type="InterPro" id="IPR029035">
    <property type="entry name" value="DHS-like_NAD/FAD-binding_dom"/>
</dbReference>
<dbReference type="InterPro" id="IPR003000">
    <property type="entry name" value="Sirtuin"/>
</dbReference>
<dbReference type="RefSeq" id="WP_078717490.1">
    <property type="nucleotide sequence ID" value="NZ_FUYC01000008.1"/>
</dbReference>
<feature type="domain" description="Deacetylase sirtuin-type" evidence="5">
    <location>
        <begin position="1"/>
        <end position="246"/>
    </location>
</feature>
<dbReference type="EMBL" id="FUYC01000008">
    <property type="protein sequence ID" value="SKA85931.1"/>
    <property type="molecule type" value="Genomic_DNA"/>
</dbReference>
<dbReference type="OrthoDB" id="9800582at2"/>